<dbReference type="EMBL" id="JMCC02000065">
    <property type="protein sequence ID" value="KIG14839.1"/>
    <property type="molecule type" value="Genomic_DNA"/>
</dbReference>
<dbReference type="PROSITE" id="PS51330">
    <property type="entry name" value="DHFR_2"/>
    <property type="match status" value="1"/>
</dbReference>
<dbReference type="UniPathway" id="UPA00077">
    <property type="reaction ID" value="UER00158"/>
</dbReference>
<protein>
    <recommendedName>
        <fullName evidence="3 8">Dihydrofolate reductase</fullName>
        <ecNumber evidence="3 8">1.5.1.3</ecNumber>
    </recommendedName>
</protein>
<evidence type="ECO:0000256" key="7">
    <source>
        <dbReference type="ARBA" id="ARBA00025067"/>
    </source>
</evidence>
<keyword evidence="6 8" id="KW-0560">Oxidoreductase</keyword>
<dbReference type="GO" id="GO:0046452">
    <property type="term" value="P:dihydrofolate metabolic process"/>
    <property type="evidence" value="ECO:0007669"/>
    <property type="project" value="TreeGrafter"/>
</dbReference>
<gene>
    <name evidence="11" type="ORF">DB30_06292</name>
</gene>
<evidence type="ECO:0000259" key="10">
    <source>
        <dbReference type="PROSITE" id="PS51330"/>
    </source>
</evidence>
<comment type="catalytic activity">
    <reaction evidence="8">
        <text>(6S)-5,6,7,8-tetrahydrofolate + NADP(+) = 7,8-dihydrofolate + NADPH + H(+)</text>
        <dbReference type="Rhea" id="RHEA:15009"/>
        <dbReference type="ChEBI" id="CHEBI:15378"/>
        <dbReference type="ChEBI" id="CHEBI:57451"/>
        <dbReference type="ChEBI" id="CHEBI:57453"/>
        <dbReference type="ChEBI" id="CHEBI:57783"/>
        <dbReference type="ChEBI" id="CHEBI:58349"/>
        <dbReference type="EC" id="1.5.1.3"/>
    </reaction>
</comment>
<dbReference type="InterPro" id="IPR017925">
    <property type="entry name" value="DHFR_CS"/>
</dbReference>
<dbReference type="InterPro" id="IPR024072">
    <property type="entry name" value="DHFR-like_dom_sf"/>
</dbReference>
<dbReference type="GO" id="GO:0004146">
    <property type="term" value="F:dihydrofolate reductase activity"/>
    <property type="evidence" value="ECO:0007669"/>
    <property type="project" value="UniProtKB-EC"/>
</dbReference>
<dbReference type="FunFam" id="3.40.430.10:FF:000001">
    <property type="entry name" value="Dihydrofolate reductase"/>
    <property type="match status" value="1"/>
</dbReference>
<dbReference type="Pfam" id="PF00186">
    <property type="entry name" value="DHFR_1"/>
    <property type="match status" value="1"/>
</dbReference>
<evidence type="ECO:0000313" key="11">
    <source>
        <dbReference type="EMBL" id="KIG14839.1"/>
    </source>
</evidence>
<organism evidence="11 12">
    <name type="scientific">Enhygromyxa salina</name>
    <dbReference type="NCBI Taxonomy" id="215803"/>
    <lineage>
        <taxon>Bacteria</taxon>
        <taxon>Pseudomonadati</taxon>
        <taxon>Myxococcota</taxon>
        <taxon>Polyangia</taxon>
        <taxon>Nannocystales</taxon>
        <taxon>Nannocystaceae</taxon>
        <taxon>Enhygromyxa</taxon>
    </lineage>
</organism>
<dbReference type="PANTHER" id="PTHR48069:SF3">
    <property type="entry name" value="DIHYDROFOLATE REDUCTASE"/>
    <property type="match status" value="1"/>
</dbReference>
<dbReference type="PIRSF" id="PIRSF000194">
    <property type="entry name" value="DHFR"/>
    <property type="match status" value="1"/>
</dbReference>
<evidence type="ECO:0000313" key="12">
    <source>
        <dbReference type="Proteomes" id="UP000031599"/>
    </source>
</evidence>
<evidence type="ECO:0000256" key="1">
    <source>
        <dbReference type="ARBA" id="ARBA00004903"/>
    </source>
</evidence>
<dbReference type="GO" id="GO:0006730">
    <property type="term" value="P:one-carbon metabolic process"/>
    <property type="evidence" value="ECO:0007669"/>
    <property type="project" value="UniProtKB-KW"/>
</dbReference>
<dbReference type="CDD" id="cd00209">
    <property type="entry name" value="DHFR"/>
    <property type="match status" value="1"/>
</dbReference>
<comment type="caution">
    <text evidence="11">The sequence shown here is derived from an EMBL/GenBank/DDBJ whole genome shotgun (WGS) entry which is preliminary data.</text>
</comment>
<evidence type="ECO:0000256" key="6">
    <source>
        <dbReference type="ARBA" id="ARBA00023002"/>
    </source>
</evidence>
<dbReference type="InterPro" id="IPR012259">
    <property type="entry name" value="DHFR"/>
</dbReference>
<keyword evidence="4 8" id="KW-0554">One-carbon metabolism</keyword>
<accession>A0A0C1ZAZ5</accession>
<reference evidence="11 12" key="1">
    <citation type="submission" date="2014-12" db="EMBL/GenBank/DDBJ databases">
        <title>Genome assembly of Enhygromyxa salina DSM 15201.</title>
        <authorList>
            <person name="Sharma G."/>
            <person name="Subramanian S."/>
        </authorList>
    </citation>
    <scope>NUCLEOTIDE SEQUENCE [LARGE SCALE GENOMIC DNA]</scope>
    <source>
        <strain evidence="11 12">DSM 15201</strain>
    </source>
</reference>
<evidence type="ECO:0000256" key="8">
    <source>
        <dbReference type="PIRNR" id="PIRNR000194"/>
    </source>
</evidence>
<comment type="pathway">
    <text evidence="1 8">Cofactor biosynthesis; tetrahydrofolate biosynthesis; 5,6,7,8-tetrahydrofolate from 7,8-dihydrofolate: step 1/1.</text>
</comment>
<dbReference type="EC" id="1.5.1.3" evidence="3 8"/>
<dbReference type="PROSITE" id="PS00075">
    <property type="entry name" value="DHFR_1"/>
    <property type="match status" value="1"/>
</dbReference>
<dbReference type="AlphaFoldDB" id="A0A0C1ZAZ5"/>
<sequence length="168" mass="18938">MRIALIAAASDNDVIGRDNDLPWHLPDDFRHFKRTTKGHHVIMGRRTWESQGRKPLPGRVNIVVSSQTEYETPGATRVRSLDEGLEIARAASDDEVFVIGGTRLYAEALSSADRIYLTRVHTQLEGDAHFPPYDPGQWREVGREPHPADARHAHAFTILTLDRGSRPR</sequence>
<dbReference type="GO" id="GO:0046654">
    <property type="term" value="P:tetrahydrofolate biosynthetic process"/>
    <property type="evidence" value="ECO:0007669"/>
    <property type="project" value="UniProtKB-UniPathway"/>
</dbReference>
<keyword evidence="5 8" id="KW-0521">NADP</keyword>
<proteinExistence type="inferred from homology"/>
<comment type="function">
    <text evidence="7 8">Key enzyme in folate metabolism. Catalyzes an essential reaction for de novo glycine and purine synthesis, and for DNA precursor synthesis.</text>
</comment>
<dbReference type="GO" id="GO:0070401">
    <property type="term" value="F:NADP+ binding"/>
    <property type="evidence" value="ECO:0007669"/>
    <property type="project" value="UniProtKB-ARBA"/>
</dbReference>
<evidence type="ECO:0000256" key="9">
    <source>
        <dbReference type="RuleBase" id="RU004474"/>
    </source>
</evidence>
<evidence type="ECO:0000256" key="5">
    <source>
        <dbReference type="ARBA" id="ARBA00022857"/>
    </source>
</evidence>
<evidence type="ECO:0000256" key="2">
    <source>
        <dbReference type="ARBA" id="ARBA00009539"/>
    </source>
</evidence>
<dbReference type="PANTHER" id="PTHR48069">
    <property type="entry name" value="DIHYDROFOLATE REDUCTASE"/>
    <property type="match status" value="1"/>
</dbReference>
<dbReference type="SUPFAM" id="SSF53597">
    <property type="entry name" value="Dihydrofolate reductase-like"/>
    <property type="match status" value="1"/>
</dbReference>
<evidence type="ECO:0000256" key="3">
    <source>
        <dbReference type="ARBA" id="ARBA00012856"/>
    </source>
</evidence>
<dbReference type="PRINTS" id="PR00070">
    <property type="entry name" value="DHFR"/>
</dbReference>
<comment type="similarity">
    <text evidence="2 8 9">Belongs to the dihydrofolate reductase family.</text>
</comment>
<dbReference type="Proteomes" id="UP000031599">
    <property type="component" value="Unassembled WGS sequence"/>
</dbReference>
<evidence type="ECO:0000256" key="4">
    <source>
        <dbReference type="ARBA" id="ARBA00022563"/>
    </source>
</evidence>
<dbReference type="RefSeq" id="WP_052552858.1">
    <property type="nucleotide sequence ID" value="NZ_JMCC02000065.1"/>
</dbReference>
<dbReference type="Gene3D" id="3.40.430.10">
    <property type="entry name" value="Dihydrofolate Reductase, subunit A"/>
    <property type="match status" value="1"/>
</dbReference>
<name>A0A0C1ZAZ5_9BACT</name>
<dbReference type="InterPro" id="IPR001796">
    <property type="entry name" value="DHFR_dom"/>
</dbReference>
<feature type="domain" description="DHFR" evidence="10">
    <location>
        <begin position="2"/>
        <end position="163"/>
    </location>
</feature>
<dbReference type="GO" id="GO:0046655">
    <property type="term" value="P:folic acid metabolic process"/>
    <property type="evidence" value="ECO:0007669"/>
    <property type="project" value="TreeGrafter"/>
</dbReference>